<comment type="caution">
    <text evidence="2">The sequence shown here is derived from an EMBL/GenBank/DDBJ whole genome shotgun (WGS) entry which is preliminary data.</text>
</comment>
<dbReference type="Proteomes" id="UP001172155">
    <property type="component" value="Unassembled WGS sequence"/>
</dbReference>
<accession>A0AA40EKY8</accession>
<proteinExistence type="predicted"/>
<protein>
    <submittedName>
        <fullName evidence="2">Uncharacterized protein</fullName>
    </submittedName>
</protein>
<feature type="region of interest" description="Disordered" evidence="1">
    <location>
        <begin position="76"/>
        <end position="146"/>
    </location>
</feature>
<reference evidence="2" key="1">
    <citation type="submission" date="2023-06" db="EMBL/GenBank/DDBJ databases">
        <title>Genome-scale phylogeny and comparative genomics of the fungal order Sordariales.</title>
        <authorList>
            <consortium name="Lawrence Berkeley National Laboratory"/>
            <person name="Hensen N."/>
            <person name="Bonometti L."/>
            <person name="Westerberg I."/>
            <person name="Brannstrom I.O."/>
            <person name="Guillou S."/>
            <person name="Cros-Aarteil S."/>
            <person name="Calhoun S."/>
            <person name="Haridas S."/>
            <person name="Kuo A."/>
            <person name="Mondo S."/>
            <person name="Pangilinan J."/>
            <person name="Riley R."/>
            <person name="LaButti K."/>
            <person name="Andreopoulos B."/>
            <person name="Lipzen A."/>
            <person name="Chen C."/>
            <person name="Yanf M."/>
            <person name="Daum C."/>
            <person name="Ng V."/>
            <person name="Clum A."/>
            <person name="Steindorff A."/>
            <person name="Ohm R."/>
            <person name="Martin F."/>
            <person name="Silar P."/>
            <person name="Natvig D."/>
            <person name="Lalanne C."/>
            <person name="Gautier V."/>
            <person name="Ament-velasquez S.L."/>
            <person name="Kruys A."/>
            <person name="Hutchinson M.I."/>
            <person name="Powell A.J."/>
            <person name="Barry K."/>
            <person name="Miller A.N."/>
            <person name="Grigoriev I.V."/>
            <person name="Debuchy R."/>
            <person name="Gladieux P."/>
            <person name="Thoren M.H."/>
            <person name="Johannesson H."/>
        </authorList>
    </citation>
    <scope>NUCLEOTIDE SEQUENCE</scope>
    <source>
        <strain evidence="2">SMH3187-1</strain>
    </source>
</reference>
<evidence type="ECO:0000313" key="2">
    <source>
        <dbReference type="EMBL" id="KAK0741250.1"/>
    </source>
</evidence>
<sequence>MEEPAQLCYPFRNQYEYDVDEDGLSEETLGANDLKIVDCLKTLAVELPFEIYLASVTEEEEGALASLYGQRPNTYHYDEEEIIYPNQEEDMDGDEDEDMDDDRMHQDLPLLRSARHGAKDEEDDDDDDDDDYDDDDDDWHSFDPNIVPEHVTEDARIFTLNGSKPPTATHFHRTTMFILVPRDEVEVFLLGYVPNDEASDLVSERIADCSFPEKTASALKTLACLARTLWTLPRSSAPDPRPKYTELAPLLVTAALKYLGYGLFKAVLNILPSKLDPAEVFFQVKLATSNPAFEFERISHSPAYMERCRLSPVLSQDGIGLVRLIQAYHSTDYFQQTHLDVSQLWAHLVTTAITSFDMTALQTPSPPLPLHARHLADFLTRCTTASNLDPTPLLTLLTEHTTLADASLTTTFWLPLLKDLLPARPTHRPFALAILTHFLTTTISRVPMPADPPDHRRPPVPCADRCSDCEKLNLFLASRVHQQRNFTPKPKNRRHFEAAALKGFWECMVKRSGAAVTVVKRPQTYEMRRASLAVRGEEEE</sequence>
<gene>
    <name evidence="2" type="ORF">B0T18DRAFT_393897</name>
</gene>
<name>A0AA40EKY8_9PEZI</name>
<organism evidence="2 3">
    <name type="scientific">Schizothecium vesticola</name>
    <dbReference type="NCBI Taxonomy" id="314040"/>
    <lineage>
        <taxon>Eukaryota</taxon>
        <taxon>Fungi</taxon>
        <taxon>Dikarya</taxon>
        <taxon>Ascomycota</taxon>
        <taxon>Pezizomycotina</taxon>
        <taxon>Sordariomycetes</taxon>
        <taxon>Sordariomycetidae</taxon>
        <taxon>Sordariales</taxon>
        <taxon>Schizotheciaceae</taxon>
        <taxon>Schizothecium</taxon>
    </lineage>
</organism>
<evidence type="ECO:0000256" key="1">
    <source>
        <dbReference type="SAM" id="MobiDB-lite"/>
    </source>
</evidence>
<keyword evidence="3" id="KW-1185">Reference proteome</keyword>
<evidence type="ECO:0000313" key="3">
    <source>
        <dbReference type="Proteomes" id="UP001172155"/>
    </source>
</evidence>
<dbReference type="EMBL" id="JAUKUD010000006">
    <property type="protein sequence ID" value="KAK0741250.1"/>
    <property type="molecule type" value="Genomic_DNA"/>
</dbReference>
<dbReference type="AlphaFoldDB" id="A0AA40EKY8"/>
<feature type="compositionally biased region" description="Acidic residues" evidence="1">
    <location>
        <begin position="120"/>
        <end position="138"/>
    </location>
</feature>
<feature type="compositionally biased region" description="Acidic residues" evidence="1">
    <location>
        <begin position="78"/>
        <end position="101"/>
    </location>
</feature>